<evidence type="ECO:0000256" key="2">
    <source>
        <dbReference type="ARBA" id="ARBA00005268"/>
    </source>
</evidence>
<feature type="transmembrane region" description="Helical" evidence="6">
    <location>
        <begin position="123"/>
        <end position="143"/>
    </location>
</feature>
<protein>
    <submittedName>
        <fullName evidence="7">Uncharacterized protein</fullName>
    </submittedName>
</protein>
<feature type="transmembrane region" description="Helical" evidence="6">
    <location>
        <begin position="36"/>
        <end position="55"/>
    </location>
</feature>
<feature type="transmembrane region" description="Helical" evidence="6">
    <location>
        <begin position="203"/>
        <end position="225"/>
    </location>
</feature>
<dbReference type="PANTHER" id="PTHR30028">
    <property type="entry name" value="UPF0014 INNER MEMBRANE PROTEIN YBBM-RELATED"/>
    <property type="match status" value="1"/>
</dbReference>
<accession>A0A381VTG5</accession>
<name>A0A381VTG5_9ZZZZ</name>
<keyword evidence="3 6" id="KW-0812">Transmembrane</keyword>
<gene>
    <name evidence="7" type="ORF">METZ01_LOCUS96444</name>
</gene>
<proteinExistence type="inferred from homology"/>
<evidence type="ECO:0000256" key="3">
    <source>
        <dbReference type="ARBA" id="ARBA00022692"/>
    </source>
</evidence>
<comment type="similarity">
    <text evidence="2">Belongs to the UPF0014 family.</text>
</comment>
<reference evidence="7" key="1">
    <citation type="submission" date="2018-05" db="EMBL/GenBank/DDBJ databases">
        <authorList>
            <person name="Lanie J.A."/>
            <person name="Ng W.-L."/>
            <person name="Kazmierczak K.M."/>
            <person name="Andrzejewski T.M."/>
            <person name="Davidsen T.M."/>
            <person name="Wayne K.J."/>
            <person name="Tettelin H."/>
            <person name="Glass J.I."/>
            <person name="Rusch D."/>
            <person name="Podicherti R."/>
            <person name="Tsui H.-C.T."/>
            <person name="Winkler M.E."/>
        </authorList>
    </citation>
    <scope>NUCLEOTIDE SEQUENCE</scope>
</reference>
<feature type="transmembrane region" description="Helical" evidence="6">
    <location>
        <begin position="6"/>
        <end position="24"/>
    </location>
</feature>
<dbReference type="GO" id="GO:0005886">
    <property type="term" value="C:plasma membrane"/>
    <property type="evidence" value="ECO:0007669"/>
    <property type="project" value="TreeGrafter"/>
</dbReference>
<evidence type="ECO:0000256" key="4">
    <source>
        <dbReference type="ARBA" id="ARBA00022989"/>
    </source>
</evidence>
<dbReference type="AlphaFoldDB" id="A0A381VTG5"/>
<dbReference type="InterPro" id="IPR005226">
    <property type="entry name" value="UPF0014_fam"/>
</dbReference>
<organism evidence="7">
    <name type="scientific">marine metagenome</name>
    <dbReference type="NCBI Taxonomy" id="408172"/>
    <lineage>
        <taxon>unclassified sequences</taxon>
        <taxon>metagenomes</taxon>
        <taxon>ecological metagenomes</taxon>
    </lineage>
</organism>
<comment type="subcellular location">
    <subcellularLocation>
        <location evidence="1">Membrane</location>
        <topology evidence="1">Multi-pass membrane protein</topology>
    </subcellularLocation>
</comment>
<dbReference type="PANTHER" id="PTHR30028:SF0">
    <property type="entry name" value="PROTEIN ALUMINUM SENSITIVE 3"/>
    <property type="match status" value="1"/>
</dbReference>
<evidence type="ECO:0000256" key="6">
    <source>
        <dbReference type="SAM" id="Phobius"/>
    </source>
</evidence>
<keyword evidence="5 6" id="KW-0472">Membrane</keyword>
<dbReference type="EMBL" id="UINC01009734">
    <property type="protein sequence ID" value="SVA43590.1"/>
    <property type="molecule type" value="Genomic_DNA"/>
</dbReference>
<evidence type="ECO:0000256" key="1">
    <source>
        <dbReference type="ARBA" id="ARBA00004141"/>
    </source>
</evidence>
<sequence length="235" mass="26415">MQTIPLRELSIVFIPTAFLLAIMFRWQLKAWVGLYANFRMILQLLLVGYFLTYLFETTQPIVIVALVVVMIGVSTWIALRSFEEHKAKPYLIVLTSIGVPGLILLVIVTQFVLEMPRWFEPNLVIPIAGMIFANSMNTVSLAAERFESEFKRGESYISARHTALDATLIPQINSLFAVGLVALPGMMTGQILSGVDPNIAVRYQIMVMWMIFGSGGIAAVIYLVLRTRMVRQNEN</sequence>
<feature type="transmembrane region" description="Helical" evidence="6">
    <location>
        <begin position="61"/>
        <end position="79"/>
    </location>
</feature>
<feature type="transmembrane region" description="Helical" evidence="6">
    <location>
        <begin position="91"/>
        <end position="111"/>
    </location>
</feature>
<feature type="transmembrane region" description="Helical" evidence="6">
    <location>
        <begin position="163"/>
        <end position="183"/>
    </location>
</feature>
<dbReference type="Pfam" id="PF03649">
    <property type="entry name" value="UPF0014"/>
    <property type="match status" value="1"/>
</dbReference>
<evidence type="ECO:0000313" key="7">
    <source>
        <dbReference type="EMBL" id="SVA43590.1"/>
    </source>
</evidence>
<keyword evidence="4 6" id="KW-1133">Transmembrane helix</keyword>
<evidence type="ECO:0000256" key="5">
    <source>
        <dbReference type="ARBA" id="ARBA00023136"/>
    </source>
</evidence>